<evidence type="ECO:0000256" key="3">
    <source>
        <dbReference type="ARBA" id="ARBA00012438"/>
    </source>
</evidence>
<dbReference type="SMART" id="SM00388">
    <property type="entry name" value="HisKA"/>
    <property type="match status" value="1"/>
</dbReference>
<dbReference type="Pfam" id="PF00512">
    <property type="entry name" value="HisKA"/>
    <property type="match status" value="1"/>
</dbReference>
<evidence type="ECO:0000256" key="10">
    <source>
        <dbReference type="SAM" id="Phobius"/>
    </source>
</evidence>
<evidence type="ECO:0000256" key="4">
    <source>
        <dbReference type="ARBA" id="ARBA00022553"/>
    </source>
</evidence>
<feature type="domain" description="Histidine kinase" evidence="11">
    <location>
        <begin position="183"/>
        <end position="399"/>
    </location>
</feature>
<keyword evidence="7 13" id="KW-0418">Kinase</keyword>
<dbReference type="SMART" id="SM00387">
    <property type="entry name" value="HATPase_c"/>
    <property type="match status" value="1"/>
</dbReference>
<dbReference type="InterPro" id="IPR003660">
    <property type="entry name" value="HAMP_dom"/>
</dbReference>
<comment type="catalytic activity">
    <reaction evidence="1">
        <text>ATP + protein L-histidine = ADP + protein N-phospho-L-histidine.</text>
        <dbReference type="EC" id="2.7.13.3"/>
    </reaction>
</comment>
<comment type="subcellular location">
    <subcellularLocation>
        <location evidence="2">Membrane</location>
    </subcellularLocation>
</comment>
<dbReference type="SMART" id="SM00304">
    <property type="entry name" value="HAMP"/>
    <property type="match status" value="1"/>
</dbReference>
<dbReference type="Pfam" id="PF02518">
    <property type="entry name" value="HATPase_c"/>
    <property type="match status" value="1"/>
</dbReference>
<keyword evidence="9" id="KW-0902">Two-component regulatory system</keyword>
<dbReference type="Gene3D" id="6.10.340.10">
    <property type="match status" value="1"/>
</dbReference>
<keyword evidence="4" id="KW-0597">Phosphoprotein</keyword>
<dbReference type="PANTHER" id="PTHR45436:SF3">
    <property type="entry name" value="SENSOR HISTIDINE KINASE HPRS"/>
    <property type="match status" value="1"/>
</dbReference>
<evidence type="ECO:0000256" key="7">
    <source>
        <dbReference type="ARBA" id="ARBA00022777"/>
    </source>
</evidence>
<proteinExistence type="predicted"/>
<evidence type="ECO:0000256" key="8">
    <source>
        <dbReference type="ARBA" id="ARBA00022989"/>
    </source>
</evidence>
<evidence type="ECO:0000256" key="6">
    <source>
        <dbReference type="ARBA" id="ARBA00022692"/>
    </source>
</evidence>
<dbReference type="GO" id="GO:0000155">
    <property type="term" value="F:phosphorelay sensor kinase activity"/>
    <property type="evidence" value="ECO:0007669"/>
    <property type="project" value="InterPro"/>
</dbReference>
<evidence type="ECO:0000256" key="5">
    <source>
        <dbReference type="ARBA" id="ARBA00022679"/>
    </source>
</evidence>
<keyword evidence="8 10" id="KW-1133">Transmembrane helix</keyword>
<dbReference type="SUPFAM" id="SSF47384">
    <property type="entry name" value="Homodimeric domain of signal transducing histidine kinase"/>
    <property type="match status" value="1"/>
</dbReference>
<evidence type="ECO:0000259" key="11">
    <source>
        <dbReference type="PROSITE" id="PS50109"/>
    </source>
</evidence>
<dbReference type="InterPro" id="IPR036890">
    <property type="entry name" value="HATPase_C_sf"/>
</dbReference>
<name>A0A518I3A0_9BACT</name>
<organism evidence="13 14">
    <name type="scientific">Stieleria neptunia</name>
    <dbReference type="NCBI Taxonomy" id="2527979"/>
    <lineage>
        <taxon>Bacteria</taxon>
        <taxon>Pseudomonadati</taxon>
        <taxon>Planctomycetota</taxon>
        <taxon>Planctomycetia</taxon>
        <taxon>Pirellulales</taxon>
        <taxon>Pirellulaceae</taxon>
        <taxon>Stieleria</taxon>
    </lineage>
</organism>
<dbReference type="AlphaFoldDB" id="A0A518I3A0"/>
<evidence type="ECO:0000256" key="2">
    <source>
        <dbReference type="ARBA" id="ARBA00004370"/>
    </source>
</evidence>
<evidence type="ECO:0000256" key="1">
    <source>
        <dbReference type="ARBA" id="ARBA00000085"/>
    </source>
</evidence>
<dbReference type="InterPro" id="IPR005467">
    <property type="entry name" value="His_kinase_dom"/>
</dbReference>
<dbReference type="EC" id="2.7.13.3" evidence="3"/>
<keyword evidence="6 10" id="KW-0812">Transmembrane</keyword>
<evidence type="ECO:0000256" key="9">
    <source>
        <dbReference type="ARBA" id="ARBA00023012"/>
    </source>
</evidence>
<dbReference type="InterPro" id="IPR003594">
    <property type="entry name" value="HATPase_dom"/>
</dbReference>
<keyword evidence="10" id="KW-0472">Membrane</keyword>
<reference evidence="13 14" key="1">
    <citation type="submission" date="2019-03" db="EMBL/GenBank/DDBJ databases">
        <title>Deep-cultivation of Planctomycetes and their phenomic and genomic characterization uncovers novel biology.</title>
        <authorList>
            <person name="Wiegand S."/>
            <person name="Jogler M."/>
            <person name="Boedeker C."/>
            <person name="Pinto D."/>
            <person name="Vollmers J."/>
            <person name="Rivas-Marin E."/>
            <person name="Kohn T."/>
            <person name="Peeters S.H."/>
            <person name="Heuer A."/>
            <person name="Rast P."/>
            <person name="Oberbeckmann S."/>
            <person name="Bunk B."/>
            <person name="Jeske O."/>
            <person name="Meyerdierks A."/>
            <person name="Storesund J.E."/>
            <person name="Kallscheuer N."/>
            <person name="Luecker S."/>
            <person name="Lage O.M."/>
            <person name="Pohl T."/>
            <person name="Merkel B.J."/>
            <person name="Hornburger P."/>
            <person name="Mueller R.-W."/>
            <person name="Bruemmer F."/>
            <person name="Labrenz M."/>
            <person name="Spormann A.M."/>
            <person name="Op den Camp H."/>
            <person name="Overmann J."/>
            <person name="Amann R."/>
            <person name="Jetten M.S.M."/>
            <person name="Mascher T."/>
            <person name="Medema M.H."/>
            <person name="Devos D.P."/>
            <person name="Kaster A.-K."/>
            <person name="Ovreas L."/>
            <person name="Rohde M."/>
            <person name="Galperin M.Y."/>
            <person name="Jogler C."/>
        </authorList>
    </citation>
    <scope>NUCLEOTIDE SEQUENCE [LARGE SCALE GENOMIC DNA]</scope>
    <source>
        <strain evidence="13 14">Enr13</strain>
    </source>
</reference>
<gene>
    <name evidence="13" type="primary">cusS_2</name>
    <name evidence="13" type="ORF">Enr13x_74920</name>
</gene>
<protein>
    <recommendedName>
        <fullName evidence="3">histidine kinase</fullName>
        <ecNumber evidence="3">2.7.13.3</ecNumber>
    </recommendedName>
</protein>
<dbReference type="PROSITE" id="PS50885">
    <property type="entry name" value="HAMP"/>
    <property type="match status" value="1"/>
</dbReference>
<sequence>MPTTTSSNRVEFEWQEDDATTNPINVDRETITAWIDQEVVNAFPANAQPIKPWGQLGERVATLQFIPRQESQIVKPETVTIALARSTSNVDATIAQLRGTVLRVGIAGLIVSLGLTWLAVRFGLKPIVAVTRQITGIQADSLNQRIETIETQPAELRPLSQTINSLLQRLEQTFERERSFSADVAHELRTPLAGLQAKLDVALAQPREPDSYQRTLSDCQEITTQTSAIVAALLATTRSTCQANHSTEVVHLHRLIDRLCADFEETILDRRLEIQLNIPRELTIESDPQILTMIIRNLLDNATSYSDPNSTITITSTSTANQTKITFDNQASDFPAHDIDKVFDRFWRSDTARTATGTHAGLGLTLTRRLVESICGSIGAYYNNGHFQVSVCFATKFKS</sequence>
<keyword evidence="14" id="KW-1185">Reference proteome</keyword>
<dbReference type="InterPro" id="IPR050428">
    <property type="entry name" value="TCS_sensor_his_kinase"/>
</dbReference>
<dbReference type="InterPro" id="IPR036097">
    <property type="entry name" value="HisK_dim/P_sf"/>
</dbReference>
<keyword evidence="5 13" id="KW-0808">Transferase</keyword>
<dbReference type="Gene3D" id="1.10.287.130">
    <property type="match status" value="1"/>
</dbReference>
<dbReference type="CDD" id="cd00082">
    <property type="entry name" value="HisKA"/>
    <property type="match status" value="1"/>
</dbReference>
<dbReference type="PROSITE" id="PS50109">
    <property type="entry name" value="HIS_KIN"/>
    <property type="match status" value="1"/>
</dbReference>
<feature type="domain" description="HAMP" evidence="12">
    <location>
        <begin position="121"/>
        <end position="175"/>
    </location>
</feature>
<feature type="transmembrane region" description="Helical" evidence="10">
    <location>
        <begin position="104"/>
        <end position="124"/>
    </location>
</feature>
<evidence type="ECO:0000259" key="12">
    <source>
        <dbReference type="PROSITE" id="PS50885"/>
    </source>
</evidence>
<dbReference type="Proteomes" id="UP000319004">
    <property type="component" value="Chromosome"/>
</dbReference>
<dbReference type="SUPFAM" id="SSF55874">
    <property type="entry name" value="ATPase domain of HSP90 chaperone/DNA topoisomerase II/histidine kinase"/>
    <property type="match status" value="1"/>
</dbReference>
<evidence type="ECO:0000313" key="13">
    <source>
        <dbReference type="EMBL" id="QDV47582.1"/>
    </source>
</evidence>
<evidence type="ECO:0000313" key="14">
    <source>
        <dbReference type="Proteomes" id="UP000319004"/>
    </source>
</evidence>
<dbReference type="GO" id="GO:0005886">
    <property type="term" value="C:plasma membrane"/>
    <property type="evidence" value="ECO:0007669"/>
    <property type="project" value="TreeGrafter"/>
</dbReference>
<dbReference type="PANTHER" id="PTHR45436">
    <property type="entry name" value="SENSOR HISTIDINE KINASE YKOH"/>
    <property type="match status" value="1"/>
</dbReference>
<dbReference type="RefSeq" id="WP_197455613.1">
    <property type="nucleotide sequence ID" value="NZ_CP037423.1"/>
</dbReference>
<dbReference type="InterPro" id="IPR003661">
    <property type="entry name" value="HisK_dim/P_dom"/>
</dbReference>
<accession>A0A518I3A0</accession>
<dbReference type="EMBL" id="CP037423">
    <property type="protein sequence ID" value="QDV47582.1"/>
    <property type="molecule type" value="Genomic_DNA"/>
</dbReference>
<dbReference type="KEGG" id="snep:Enr13x_74920"/>
<dbReference type="Gene3D" id="3.30.565.10">
    <property type="entry name" value="Histidine kinase-like ATPase, C-terminal domain"/>
    <property type="match status" value="1"/>
</dbReference>